<dbReference type="NCBIfam" id="TIGR02227">
    <property type="entry name" value="sigpep_I_bact"/>
    <property type="match status" value="1"/>
</dbReference>
<evidence type="ECO:0000256" key="3">
    <source>
        <dbReference type="ARBA" id="ARBA00013208"/>
    </source>
</evidence>
<organism evidence="8 9">
    <name type="scientific">Hymenobacter caeli</name>
    <dbReference type="NCBI Taxonomy" id="2735894"/>
    <lineage>
        <taxon>Bacteria</taxon>
        <taxon>Pseudomonadati</taxon>
        <taxon>Bacteroidota</taxon>
        <taxon>Cytophagia</taxon>
        <taxon>Cytophagales</taxon>
        <taxon>Hymenobacteraceae</taxon>
        <taxon>Hymenobacter</taxon>
    </lineage>
</organism>
<dbReference type="Gene3D" id="2.10.109.10">
    <property type="entry name" value="Umud Fragment, subunit A"/>
    <property type="match status" value="2"/>
</dbReference>
<keyword evidence="6" id="KW-0645">Protease</keyword>
<evidence type="ECO:0000256" key="6">
    <source>
        <dbReference type="RuleBase" id="RU362042"/>
    </source>
</evidence>
<comment type="caution">
    <text evidence="8">The sequence shown here is derived from an EMBL/GenBank/DDBJ whole genome shotgun (WGS) entry which is preliminary data.</text>
</comment>
<evidence type="ECO:0000256" key="1">
    <source>
        <dbReference type="ARBA" id="ARBA00000677"/>
    </source>
</evidence>
<feature type="domain" description="Peptidase S26" evidence="7">
    <location>
        <begin position="334"/>
        <end position="372"/>
    </location>
</feature>
<evidence type="ECO:0000256" key="5">
    <source>
        <dbReference type="ARBA" id="ARBA00022801"/>
    </source>
</evidence>
<protein>
    <recommendedName>
        <fullName evidence="4 6">Signal peptidase I</fullName>
        <ecNumber evidence="3 6">3.4.21.89</ecNumber>
    </recommendedName>
</protein>
<accession>A0ABX2FRJ4</accession>
<gene>
    <name evidence="8" type="ORF">HNP98_001969</name>
</gene>
<sequence length="395" mass="44948">MPLFKIKRYSADAPPQKPKSKTREWTDSLLFAIVAATLIRWATFEAYTIPTPSMEHSLLVGDYLFVSKLHYGTITPQTPLQIPLTHQTDPIFHLKSYSDLIQLPTFRFPGFSSIQRNDVVVFHVPFELEYPADLRTNYIKRCVAIAGDKLEIKDHQVYINGQPAVNPPGLQSKYFLRIPEANDEVVAAFRAQGVVDYQNLATGDPTLRDVPGYGTGYEVDCTPAVAEYFKKQPYVKEVVAETIPAGQPETNQAVFPDNPDYPTTLNFPGAPGLHHWNKDNYGPISLPKKGETVELTADNVPLYYKIILRYEHNTGITMQGGVILQNGKPLKTYTFKQNYYFMMGDNRHDSLDSRFWGFVPEDHVVGKAVLIWLSIDPYADFFHKVRWSRLFHTIN</sequence>
<evidence type="ECO:0000256" key="2">
    <source>
        <dbReference type="ARBA" id="ARBA00009370"/>
    </source>
</evidence>
<reference evidence="8 9" key="1">
    <citation type="submission" date="2020-05" db="EMBL/GenBank/DDBJ databases">
        <title>Genomic Encyclopedia of Type Strains, Phase IV (KMG-V): Genome sequencing to study the core and pangenomes of soil and plant-associated prokaryotes.</title>
        <authorList>
            <person name="Whitman W."/>
        </authorList>
    </citation>
    <scope>NUCLEOTIDE SEQUENCE [LARGE SCALE GENOMIC DNA]</scope>
    <source>
        <strain evidence="8 9">9A</strain>
    </source>
</reference>
<keyword evidence="9" id="KW-1185">Reference proteome</keyword>
<dbReference type="Proteomes" id="UP000779507">
    <property type="component" value="Unassembled WGS sequence"/>
</dbReference>
<dbReference type="PROSITE" id="PS00761">
    <property type="entry name" value="SPASE_I_3"/>
    <property type="match status" value="1"/>
</dbReference>
<dbReference type="InterPro" id="IPR036286">
    <property type="entry name" value="LexA/Signal_pep-like_sf"/>
</dbReference>
<dbReference type="GO" id="GO:0009003">
    <property type="term" value="F:signal peptidase activity"/>
    <property type="evidence" value="ECO:0007669"/>
    <property type="project" value="UniProtKB-EC"/>
</dbReference>
<dbReference type="PANTHER" id="PTHR43390">
    <property type="entry name" value="SIGNAL PEPTIDASE I"/>
    <property type="match status" value="1"/>
</dbReference>
<evidence type="ECO:0000256" key="4">
    <source>
        <dbReference type="ARBA" id="ARBA00019232"/>
    </source>
</evidence>
<evidence type="ECO:0000313" key="9">
    <source>
        <dbReference type="Proteomes" id="UP000779507"/>
    </source>
</evidence>
<comment type="catalytic activity">
    <reaction evidence="1 6">
        <text>Cleavage of hydrophobic, N-terminal signal or leader sequences from secreted and periplasmic proteins.</text>
        <dbReference type="EC" id="3.4.21.89"/>
    </reaction>
</comment>
<dbReference type="InterPro" id="IPR000223">
    <property type="entry name" value="Pept_S26A_signal_pept_1"/>
</dbReference>
<proteinExistence type="inferred from homology"/>
<feature type="domain" description="Peptidase S26" evidence="7">
    <location>
        <begin position="23"/>
        <end position="167"/>
    </location>
</feature>
<dbReference type="InterPro" id="IPR019758">
    <property type="entry name" value="Pept_S26A_signal_pept_1_CS"/>
</dbReference>
<dbReference type="PRINTS" id="PR00727">
    <property type="entry name" value="LEADERPTASE"/>
</dbReference>
<dbReference type="EC" id="3.4.21.89" evidence="3 6"/>
<dbReference type="PANTHER" id="PTHR43390:SF1">
    <property type="entry name" value="CHLOROPLAST PROCESSING PEPTIDASE"/>
    <property type="match status" value="1"/>
</dbReference>
<keyword evidence="5 6" id="KW-0378">Hydrolase</keyword>
<dbReference type="Pfam" id="PF10502">
    <property type="entry name" value="Peptidase_S26"/>
    <property type="match status" value="2"/>
</dbReference>
<evidence type="ECO:0000259" key="7">
    <source>
        <dbReference type="Pfam" id="PF10502"/>
    </source>
</evidence>
<dbReference type="InterPro" id="IPR019533">
    <property type="entry name" value="Peptidase_S26"/>
</dbReference>
<dbReference type="SUPFAM" id="SSF51306">
    <property type="entry name" value="LexA/Signal peptidase"/>
    <property type="match status" value="1"/>
</dbReference>
<dbReference type="RefSeq" id="WP_173809869.1">
    <property type="nucleotide sequence ID" value="NZ_JABSNP010000007.1"/>
</dbReference>
<dbReference type="CDD" id="cd06530">
    <property type="entry name" value="S26_SPase_I"/>
    <property type="match status" value="2"/>
</dbReference>
<name>A0ABX2FRJ4_9BACT</name>
<comment type="similarity">
    <text evidence="2 6">Belongs to the peptidase S26 family.</text>
</comment>
<dbReference type="EMBL" id="JABSNP010000007">
    <property type="protein sequence ID" value="NRT19146.1"/>
    <property type="molecule type" value="Genomic_DNA"/>
</dbReference>
<evidence type="ECO:0000313" key="8">
    <source>
        <dbReference type="EMBL" id="NRT19146.1"/>
    </source>
</evidence>
<comment type="subcellular location">
    <subcellularLocation>
        <location evidence="6">Membrane</location>
        <topology evidence="6">Single-pass type II membrane protein</topology>
    </subcellularLocation>
</comment>